<dbReference type="EMBL" id="CAXLJL010000052">
    <property type="protein sequence ID" value="CAL5129837.1"/>
    <property type="molecule type" value="Genomic_DNA"/>
</dbReference>
<dbReference type="SUPFAM" id="SSF49265">
    <property type="entry name" value="Fibronectin type III"/>
    <property type="match status" value="1"/>
</dbReference>
<dbReference type="PANTHER" id="PTHR46708">
    <property type="entry name" value="TENASCIN"/>
    <property type="match status" value="1"/>
</dbReference>
<dbReference type="InterPro" id="IPR036116">
    <property type="entry name" value="FN3_sf"/>
</dbReference>
<evidence type="ECO:0000256" key="1">
    <source>
        <dbReference type="ARBA" id="ARBA00022737"/>
    </source>
</evidence>
<keyword evidence="1" id="KW-0677">Repeat</keyword>
<evidence type="ECO:0000313" key="4">
    <source>
        <dbReference type="Proteomes" id="UP001497525"/>
    </source>
</evidence>
<protein>
    <submittedName>
        <fullName evidence="3">Uncharacterized protein</fullName>
    </submittedName>
</protein>
<feature type="region of interest" description="Disordered" evidence="2">
    <location>
        <begin position="1"/>
        <end position="32"/>
    </location>
</feature>
<evidence type="ECO:0000313" key="3">
    <source>
        <dbReference type="EMBL" id="CAL5129837.1"/>
    </source>
</evidence>
<reference evidence="3" key="1">
    <citation type="submission" date="2024-06" db="EMBL/GenBank/DDBJ databases">
        <authorList>
            <person name="Liu X."/>
            <person name="Lenzi L."/>
            <person name="Haldenby T S."/>
            <person name="Uol C."/>
        </authorList>
    </citation>
    <scope>NUCLEOTIDE SEQUENCE</scope>
</reference>
<name>A0AAV2SXF8_CALDB</name>
<dbReference type="Proteomes" id="UP001497525">
    <property type="component" value="Unassembled WGS sequence"/>
</dbReference>
<accession>A0AAV2SXF8</accession>
<organism evidence="3 4">
    <name type="scientific">Calicophoron daubneyi</name>
    <name type="common">Rumen fluke</name>
    <name type="synonym">Paramphistomum daubneyi</name>
    <dbReference type="NCBI Taxonomy" id="300641"/>
    <lineage>
        <taxon>Eukaryota</taxon>
        <taxon>Metazoa</taxon>
        <taxon>Spiralia</taxon>
        <taxon>Lophotrochozoa</taxon>
        <taxon>Platyhelminthes</taxon>
        <taxon>Trematoda</taxon>
        <taxon>Digenea</taxon>
        <taxon>Plagiorchiida</taxon>
        <taxon>Pronocephalata</taxon>
        <taxon>Paramphistomoidea</taxon>
        <taxon>Paramphistomidae</taxon>
        <taxon>Calicophoron</taxon>
    </lineage>
</organism>
<comment type="caution">
    <text evidence="3">The sequence shown here is derived from an EMBL/GenBank/DDBJ whole genome shotgun (WGS) entry which is preliminary data.</text>
</comment>
<sequence length="1315" mass="150007">MDMTKVGQRPPEVVYGERSPEQLGTSNHPEIPKTMNFSKCSEQLEVHSKKLGEDSPKKYTEPVPCSGVFLFIRMILPHSQRLSNPKIQGLIRTLVASGPSRVLRILLIVFGSRYFDIDRKVFHHHCIIEKCGPVKIDLVTFNNRLLAQWHHLDPCKPKDYRVLLMEHQKLLRSKTVRYPRNGYLFEELKNGTMYTVCVETLRDVQNTGNQSCKEKLFVREDESFARPSSSNTSNRLIITRLTDGLAVEWTKEMTSHHPMFVVWIANENVFESTLANTTVNKSQLNKYNPCFEYRALLLGAKDDGNVSLINSGTYGAEYGPPEDIRVFPMRQAVFIKWEPQRVCASEEVAVEVSKQGRTIKRGSASTSKRSVLLSDLDMKQDFQICLKSKYRGKNLDIKQCVNYTHPNEEYGPPEDIRVFPMRQAVFIKWEPQRACASEEVAVEVSKQGRTIKRGSASTSKRSVLLSDLDMKQDFQICLKSKYRGKNLDIKQCVNYTHPNEEYGPPEDIRVFPMRQAVFIKWEPQRACASEEVAVEVSKQGRTIKRGSASTSKRSVLLSDLDMKQDFQICLKSKYRGKNLDIKQCVNYTHPNEEYGPPEDIRVFPMRQAVFIKWEPQRACASEEVAVEVSKQGRTIKRGSASTSKRSVLLSDLDMKQDFQICLKSKYRGKNLDIKQCVNYTHPNEGSPDSKGLSLHLSNGRMYEVSWSSPFTKYPTFAVLLTYNHDKSVVLKNSTKQLNVSIEPPEICDEYTVYVYEEDESVVMKKLLGHRVVHPFIIQRDTLKLYPIRGGFFATLHPRGICVPNDPHIRIKFNETHMETKPVSMTINNEARYSMDLSEVEYICLSSMYRERYSEREELCRKYVHSPSITTYQSTLTINRSAEVYTFFWSQPSVGFEEFVVLVLGKSSSVMLQKTIRGSPILTVKGEEFCTGHQLMLYGQLTESSVAVHLSTMDIQSEARPPLIRGFPASGKMLVTWNHPPLCQPPEYLVSLHYPNLELLDIPTYANATSALVAGVEWEQRYTIGITTLFSNRRAESTFYKANMTNVRDLRSPPELSYHNGVLHAKWKRISENLSNYTVVWFHLGEFLQATDCGSTATQSALYEVNGCMKYEVHLYEILEVGQIASRGSARFDGDENLVKLRVETNNSGSYVSWKIDSACPIDHADLLIHPPPLDGQTKQTLSQSYGEMKVLGLQECVGYKFRLEILHKNGVTSMSREAEFLIPKIPKQPSAPKIAIDSNSLHIDLPQMKDIDCSYLKLIIRSSNQWNAIRVSSNESRFRLENPLYRGEHYYLSLVCGNQYGEGPSSPEVHITSGR</sequence>
<dbReference type="PANTHER" id="PTHR46708:SF2">
    <property type="entry name" value="FIBRONECTIN TYPE-III DOMAIN-CONTAINING PROTEIN"/>
    <property type="match status" value="1"/>
</dbReference>
<evidence type="ECO:0000256" key="2">
    <source>
        <dbReference type="SAM" id="MobiDB-lite"/>
    </source>
</evidence>
<proteinExistence type="predicted"/>
<dbReference type="InterPro" id="IPR050991">
    <property type="entry name" value="ECM_Regulatory_Proteins"/>
</dbReference>
<gene>
    <name evidence="3" type="ORF">CDAUBV1_LOCUS1279</name>
</gene>